<proteinExistence type="predicted"/>
<dbReference type="EMBL" id="ML121539">
    <property type="protein sequence ID" value="RPB24912.1"/>
    <property type="molecule type" value="Genomic_DNA"/>
</dbReference>
<gene>
    <name evidence="2" type="ORF">L211DRAFT_128909</name>
</gene>
<name>A0A3N4LUN6_9PEZI</name>
<dbReference type="InParanoid" id="A0A3N4LUN6"/>
<feature type="transmembrane region" description="Helical" evidence="1">
    <location>
        <begin position="6"/>
        <end position="22"/>
    </location>
</feature>
<reference evidence="2 3" key="1">
    <citation type="journal article" date="2018" name="Nat. Ecol. Evol.">
        <title>Pezizomycetes genomes reveal the molecular basis of ectomycorrhizal truffle lifestyle.</title>
        <authorList>
            <person name="Murat C."/>
            <person name="Payen T."/>
            <person name="Noel B."/>
            <person name="Kuo A."/>
            <person name="Morin E."/>
            <person name="Chen J."/>
            <person name="Kohler A."/>
            <person name="Krizsan K."/>
            <person name="Balestrini R."/>
            <person name="Da Silva C."/>
            <person name="Montanini B."/>
            <person name="Hainaut M."/>
            <person name="Levati E."/>
            <person name="Barry K.W."/>
            <person name="Belfiori B."/>
            <person name="Cichocki N."/>
            <person name="Clum A."/>
            <person name="Dockter R.B."/>
            <person name="Fauchery L."/>
            <person name="Guy J."/>
            <person name="Iotti M."/>
            <person name="Le Tacon F."/>
            <person name="Lindquist E.A."/>
            <person name="Lipzen A."/>
            <person name="Malagnac F."/>
            <person name="Mello A."/>
            <person name="Molinier V."/>
            <person name="Miyauchi S."/>
            <person name="Poulain J."/>
            <person name="Riccioni C."/>
            <person name="Rubini A."/>
            <person name="Sitrit Y."/>
            <person name="Splivallo R."/>
            <person name="Traeger S."/>
            <person name="Wang M."/>
            <person name="Zifcakova L."/>
            <person name="Wipf D."/>
            <person name="Zambonelli A."/>
            <person name="Paolocci F."/>
            <person name="Nowrousian M."/>
            <person name="Ottonello S."/>
            <person name="Baldrian P."/>
            <person name="Spatafora J.W."/>
            <person name="Henrissat B."/>
            <person name="Nagy L.G."/>
            <person name="Aury J.M."/>
            <person name="Wincker P."/>
            <person name="Grigoriev I.V."/>
            <person name="Bonfante P."/>
            <person name="Martin F.M."/>
        </authorList>
    </citation>
    <scope>NUCLEOTIDE SEQUENCE [LARGE SCALE GENOMIC DNA]</scope>
    <source>
        <strain evidence="2 3">ATCC MYA-4762</strain>
    </source>
</reference>
<evidence type="ECO:0000313" key="3">
    <source>
        <dbReference type="Proteomes" id="UP000267821"/>
    </source>
</evidence>
<organism evidence="2 3">
    <name type="scientific">Terfezia boudieri ATCC MYA-4762</name>
    <dbReference type="NCBI Taxonomy" id="1051890"/>
    <lineage>
        <taxon>Eukaryota</taxon>
        <taxon>Fungi</taxon>
        <taxon>Dikarya</taxon>
        <taxon>Ascomycota</taxon>
        <taxon>Pezizomycotina</taxon>
        <taxon>Pezizomycetes</taxon>
        <taxon>Pezizales</taxon>
        <taxon>Pezizaceae</taxon>
        <taxon>Terfezia</taxon>
    </lineage>
</organism>
<accession>A0A3N4LUN6</accession>
<keyword evidence="1" id="KW-0812">Transmembrane</keyword>
<protein>
    <submittedName>
        <fullName evidence="2">Uncharacterized protein</fullName>
    </submittedName>
</protein>
<sequence>MIQNGWLWLVAAGVCFSGGYFIQIESIQAPLPEVLCWLTEKLSQTKSARWLGIYTMCLPKDRQYTSSLMYCSHGILYLDIDIRTHQPRL</sequence>
<keyword evidence="1" id="KW-1133">Transmembrane helix</keyword>
<evidence type="ECO:0000256" key="1">
    <source>
        <dbReference type="SAM" id="Phobius"/>
    </source>
</evidence>
<dbReference type="Proteomes" id="UP000267821">
    <property type="component" value="Unassembled WGS sequence"/>
</dbReference>
<evidence type="ECO:0000313" key="2">
    <source>
        <dbReference type="EMBL" id="RPB24912.1"/>
    </source>
</evidence>
<dbReference type="AlphaFoldDB" id="A0A3N4LUN6"/>
<keyword evidence="1" id="KW-0472">Membrane</keyword>
<keyword evidence="3" id="KW-1185">Reference proteome</keyword>